<keyword evidence="4" id="KW-1185">Reference proteome</keyword>
<dbReference type="Pfam" id="PF08242">
    <property type="entry name" value="Methyltransf_12"/>
    <property type="match status" value="1"/>
</dbReference>
<dbReference type="SUPFAM" id="SSF53335">
    <property type="entry name" value="S-adenosyl-L-methionine-dependent methyltransferases"/>
    <property type="match status" value="1"/>
</dbReference>
<dbReference type="EMBL" id="JAERRJ010000001">
    <property type="protein sequence ID" value="MBL1073175.1"/>
    <property type="molecule type" value="Genomic_DNA"/>
</dbReference>
<evidence type="ECO:0000313" key="4">
    <source>
        <dbReference type="Proteomes" id="UP000602198"/>
    </source>
</evidence>
<feature type="domain" description="Methyltransferase type 12" evidence="2">
    <location>
        <begin position="88"/>
        <end position="193"/>
    </location>
</feature>
<dbReference type="Proteomes" id="UP000602198">
    <property type="component" value="Unassembled WGS sequence"/>
</dbReference>
<evidence type="ECO:0000313" key="3">
    <source>
        <dbReference type="EMBL" id="MBL1073175.1"/>
    </source>
</evidence>
<evidence type="ECO:0000259" key="2">
    <source>
        <dbReference type="Pfam" id="PF08242"/>
    </source>
</evidence>
<gene>
    <name evidence="3" type="ORF">JK358_02070</name>
</gene>
<evidence type="ECO:0000256" key="1">
    <source>
        <dbReference type="SAM" id="MobiDB-lite"/>
    </source>
</evidence>
<protein>
    <submittedName>
        <fullName evidence="3">Class I SAM-dependent methyltransferase</fullName>
    </submittedName>
</protein>
<dbReference type="InterPro" id="IPR013217">
    <property type="entry name" value="Methyltransf_12"/>
</dbReference>
<comment type="caution">
    <text evidence="3">The sequence shown here is derived from an EMBL/GenBank/DDBJ whole genome shotgun (WGS) entry which is preliminary data.</text>
</comment>
<dbReference type="InterPro" id="IPR029063">
    <property type="entry name" value="SAM-dependent_MTases_sf"/>
</dbReference>
<feature type="compositionally biased region" description="Low complexity" evidence="1">
    <location>
        <begin position="1"/>
        <end position="10"/>
    </location>
</feature>
<sequence>MGTHSHGQSQGHEHGQSQGHEHGQSQGHEHGHGHSHGHGHGHTHDGVDWAAMIDHLRRDDAISAATNAQIAQRLVGLLAADIDQPVLVDIGAGAGGQSVAFAKELAARGGGRLVIADAVPELFEAAREAVLTALAGDDRVKVETVRVDAASDEVFDLVPRADLVWASRMVHHLPDEQAGTTRLATLVRPGGLLALAEGGLQTRCLPWDLGIGKPGLQDRLMAARDAGFAQMRAEIDGAVRMRYGWNIALTRAGLREVSSFSVLIDHPAPASADVRAAVAKWLTWAQDRTHDRLDADDAAAIETLLDPSSDAYVGAREDVYLLGATTVFLGRH</sequence>
<reference evidence="3 4" key="1">
    <citation type="submission" date="2021-01" db="EMBL/GenBank/DDBJ databases">
        <title>WGS of actinomycetes isolated from Thailand.</title>
        <authorList>
            <person name="Thawai C."/>
        </authorList>
    </citation>
    <scope>NUCLEOTIDE SEQUENCE [LARGE SCALE GENOMIC DNA]</scope>
    <source>
        <strain evidence="3 4">LPG 2</strain>
    </source>
</reference>
<dbReference type="CDD" id="cd02440">
    <property type="entry name" value="AdoMet_MTases"/>
    <property type="match status" value="1"/>
</dbReference>
<dbReference type="Gene3D" id="3.40.50.150">
    <property type="entry name" value="Vaccinia Virus protein VP39"/>
    <property type="match status" value="1"/>
</dbReference>
<dbReference type="RefSeq" id="WP_201942749.1">
    <property type="nucleotide sequence ID" value="NZ_JAERRJ010000001.1"/>
</dbReference>
<dbReference type="GO" id="GO:0008168">
    <property type="term" value="F:methyltransferase activity"/>
    <property type="evidence" value="ECO:0007669"/>
    <property type="project" value="UniProtKB-KW"/>
</dbReference>
<proteinExistence type="predicted"/>
<accession>A0ABS1LYC6</accession>
<name>A0ABS1LYC6_9NOCA</name>
<feature type="compositionally biased region" description="Basic and acidic residues" evidence="1">
    <location>
        <begin position="11"/>
        <end position="32"/>
    </location>
</feature>
<organism evidence="3 4">
    <name type="scientific">Nocardia acididurans</name>
    <dbReference type="NCBI Taxonomy" id="2802282"/>
    <lineage>
        <taxon>Bacteria</taxon>
        <taxon>Bacillati</taxon>
        <taxon>Actinomycetota</taxon>
        <taxon>Actinomycetes</taxon>
        <taxon>Mycobacteriales</taxon>
        <taxon>Nocardiaceae</taxon>
        <taxon>Nocardia</taxon>
    </lineage>
</organism>
<feature type="region of interest" description="Disordered" evidence="1">
    <location>
        <begin position="1"/>
        <end position="46"/>
    </location>
</feature>
<dbReference type="GO" id="GO:0032259">
    <property type="term" value="P:methylation"/>
    <property type="evidence" value="ECO:0007669"/>
    <property type="project" value="UniProtKB-KW"/>
</dbReference>
<keyword evidence="3" id="KW-0808">Transferase</keyword>
<keyword evidence="3" id="KW-0489">Methyltransferase</keyword>